<feature type="compositionally biased region" description="Polar residues" evidence="8">
    <location>
        <begin position="493"/>
        <end position="503"/>
    </location>
</feature>
<evidence type="ECO:0000313" key="10">
    <source>
        <dbReference type="Proteomes" id="UP001108280"/>
    </source>
</evidence>
<dbReference type="GO" id="GO:0021987">
    <property type="term" value="P:cerebral cortex development"/>
    <property type="evidence" value="ECO:0007669"/>
    <property type="project" value="UniProtKB-ARBA"/>
</dbReference>
<dbReference type="PANTHER" id="PTHR13924">
    <property type="entry name" value="TRANSFORMING ACIDIC COILED-COIL CONTAINING PROTEIN 1/2"/>
    <property type="match status" value="1"/>
</dbReference>
<feature type="compositionally biased region" description="Polar residues" evidence="8">
    <location>
        <begin position="2247"/>
        <end position="2262"/>
    </location>
</feature>
<feature type="region of interest" description="Disordered" evidence="8">
    <location>
        <begin position="1135"/>
        <end position="1188"/>
    </location>
</feature>
<feature type="compositionally biased region" description="Basic and acidic residues" evidence="8">
    <location>
        <begin position="393"/>
        <end position="415"/>
    </location>
</feature>
<evidence type="ECO:0000256" key="8">
    <source>
        <dbReference type="SAM" id="MobiDB-lite"/>
    </source>
</evidence>
<keyword evidence="3" id="KW-0963">Cytoplasm</keyword>
<feature type="region of interest" description="Disordered" evidence="8">
    <location>
        <begin position="1567"/>
        <end position="1588"/>
    </location>
</feature>
<feature type="compositionally biased region" description="Polar residues" evidence="8">
    <location>
        <begin position="1926"/>
        <end position="1938"/>
    </location>
</feature>
<dbReference type="InterPro" id="IPR039915">
    <property type="entry name" value="TACC"/>
</dbReference>
<feature type="compositionally biased region" description="Polar residues" evidence="8">
    <location>
        <begin position="334"/>
        <end position="346"/>
    </location>
</feature>
<feature type="region of interest" description="Disordered" evidence="8">
    <location>
        <begin position="983"/>
        <end position="1009"/>
    </location>
</feature>
<protein>
    <submittedName>
        <fullName evidence="11">Transforming acidic coiled-coil-containing protein 2 isoform X3</fullName>
    </submittedName>
</protein>
<feature type="domain" description="Transforming acidic coiled-coil-containing protein C-terminal" evidence="9">
    <location>
        <begin position="2413"/>
        <end position="2613"/>
    </location>
</feature>
<feature type="region of interest" description="Disordered" evidence="8">
    <location>
        <begin position="2302"/>
        <end position="2326"/>
    </location>
</feature>
<feature type="compositionally biased region" description="Polar residues" evidence="8">
    <location>
        <begin position="1824"/>
        <end position="1841"/>
    </location>
</feature>
<keyword evidence="10" id="KW-1185">Reference proteome</keyword>
<feature type="compositionally biased region" description="Pro residues" evidence="8">
    <location>
        <begin position="1714"/>
        <end position="1727"/>
    </location>
</feature>
<evidence type="ECO:0000256" key="3">
    <source>
        <dbReference type="ARBA" id="ARBA00022490"/>
    </source>
</evidence>
<feature type="region of interest" description="Disordered" evidence="8">
    <location>
        <begin position="616"/>
        <end position="779"/>
    </location>
</feature>
<feature type="compositionally biased region" description="Polar residues" evidence="8">
    <location>
        <begin position="191"/>
        <end position="210"/>
    </location>
</feature>
<feature type="compositionally biased region" description="Polar residues" evidence="8">
    <location>
        <begin position="1431"/>
        <end position="1441"/>
    </location>
</feature>
<feature type="compositionally biased region" description="Polar residues" evidence="8">
    <location>
        <begin position="1865"/>
        <end position="1874"/>
    </location>
</feature>
<feature type="region of interest" description="Disordered" evidence="8">
    <location>
        <begin position="1390"/>
        <end position="1448"/>
    </location>
</feature>
<keyword evidence="6" id="KW-0206">Cytoskeleton</keyword>
<dbReference type="FunFam" id="1.20.5.1700:FF:000001">
    <property type="entry name" value="Transforming acidic coiled-coil-containing protein 1 isoform 2"/>
    <property type="match status" value="1"/>
</dbReference>
<feature type="compositionally biased region" description="Polar residues" evidence="8">
    <location>
        <begin position="921"/>
        <end position="935"/>
    </location>
</feature>
<feature type="region of interest" description="Disordered" evidence="8">
    <location>
        <begin position="1033"/>
        <end position="1056"/>
    </location>
</feature>
<feature type="compositionally biased region" description="Basic and acidic residues" evidence="8">
    <location>
        <begin position="2016"/>
        <end position="2026"/>
    </location>
</feature>
<evidence type="ECO:0000256" key="7">
    <source>
        <dbReference type="SAM" id="Coils"/>
    </source>
</evidence>
<gene>
    <name evidence="11" type="primary">LOC100754572</name>
</gene>
<dbReference type="Gene3D" id="1.20.5.1700">
    <property type="match status" value="1"/>
</dbReference>
<dbReference type="Pfam" id="PF05010">
    <property type="entry name" value="TACC_C"/>
    <property type="match status" value="1"/>
</dbReference>
<dbReference type="GO" id="GO:0005856">
    <property type="term" value="C:cytoskeleton"/>
    <property type="evidence" value="ECO:0007669"/>
    <property type="project" value="UniProtKB-SubCell"/>
</dbReference>
<feature type="compositionally biased region" description="Polar residues" evidence="8">
    <location>
        <begin position="707"/>
        <end position="716"/>
    </location>
</feature>
<keyword evidence="4" id="KW-0597">Phosphoprotein</keyword>
<feature type="region of interest" description="Disordered" evidence="8">
    <location>
        <begin position="1085"/>
        <end position="1110"/>
    </location>
</feature>
<feature type="compositionally biased region" description="Polar residues" evidence="8">
    <location>
        <begin position="2099"/>
        <end position="2119"/>
    </location>
</feature>
<reference evidence="10" key="1">
    <citation type="journal article" date="2018" name="Biotechnol. Bioeng.">
        <title>A reference genome of the Chinese hamster based on a hybrid assembly strategy.</title>
        <authorList>
            <person name="Rupp O."/>
            <person name="MacDonald M.L."/>
            <person name="Li S."/>
            <person name="Dhiman H."/>
            <person name="Polson S."/>
            <person name="Griep S."/>
            <person name="Heffner K."/>
            <person name="Hernandez I."/>
            <person name="Brinkrolf K."/>
            <person name="Jadhav V."/>
            <person name="Samoudi M."/>
            <person name="Hao H."/>
            <person name="Kingham B."/>
            <person name="Goesmann A."/>
            <person name="Betenbaugh M.J."/>
            <person name="Lewis N.E."/>
            <person name="Borth N."/>
            <person name="Lee K.H."/>
        </authorList>
    </citation>
    <scope>NUCLEOTIDE SEQUENCE [LARGE SCALE GENOMIC DNA]</scope>
    <source>
        <strain evidence="10">17A/GY</strain>
    </source>
</reference>
<organism evidence="10 11">
    <name type="scientific">Cricetulus griseus</name>
    <name type="common">Chinese hamster</name>
    <name type="synonym">Cricetulus barabensis griseus</name>
    <dbReference type="NCBI Taxonomy" id="10029"/>
    <lineage>
        <taxon>Eukaryota</taxon>
        <taxon>Metazoa</taxon>
        <taxon>Chordata</taxon>
        <taxon>Craniata</taxon>
        <taxon>Vertebrata</taxon>
        <taxon>Euteleostomi</taxon>
        <taxon>Mammalia</taxon>
        <taxon>Eutheria</taxon>
        <taxon>Euarchontoglires</taxon>
        <taxon>Glires</taxon>
        <taxon>Rodentia</taxon>
        <taxon>Myomorpha</taxon>
        <taxon>Muroidea</taxon>
        <taxon>Cricetidae</taxon>
        <taxon>Cricetinae</taxon>
        <taxon>Cricetulus</taxon>
    </lineage>
</organism>
<feature type="region of interest" description="Disordered" evidence="8">
    <location>
        <begin position="1"/>
        <end position="269"/>
    </location>
</feature>
<proteinExistence type="inferred from homology"/>
<evidence type="ECO:0000256" key="4">
    <source>
        <dbReference type="ARBA" id="ARBA00022553"/>
    </source>
</evidence>
<reference evidence="10" key="2">
    <citation type="journal article" date="2020" name="Biotechnol. Bioeng.">
        <title>Chromosome-scale scaffolds for the Chinese hamster reference genome assembly to facilitate the study of the CHO epigenome.</title>
        <authorList>
            <person name="Hilliard W."/>
            <person name="MacDonald M."/>
            <person name="Lee K.H."/>
        </authorList>
    </citation>
    <scope>NUCLEOTIDE SEQUENCE [LARGE SCALE GENOMIC DNA]</scope>
    <source>
        <strain evidence="10">17A/GY</strain>
    </source>
</reference>
<feature type="region of interest" description="Disordered" evidence="8">
    <location>
        <begin position="1669"/>
        <end position="1783"/>
    </location>
</feature>
<feature type="compositionally biased region" description="Low complexity" evidence="8">
    <location>
        <begin position="2133"/>
        <end position="2146"/>
    </location>
</feature>
<evidence type="ECO:0000256" key="1">
    <source>
        <dbReference type="ARBA" id="ARBA00004245"/>
    </source>
</evidence>
<comment type="subcellular location">
    <subcellularLocation>
        <location evidence="1">Cytoplasm</location>
        <location evidence="1">Cytoskeleton</location>
    </subcellularLocation>
</comment>
<evidence type="ECO:0000259" key="9">
    <source>
        <dbReference type="Pfam" id="PF05010"/>
    </source>
</evidence>
<feature type="region of interest" description="Disordered" evidence="8">
    <location>
        <begin position="805"/>
        <end position="936"/>
    </location>
</feature>
<feature type="coiled-coil region" evidence="7">
    <location>
        <begin position="2422"/>
        <end position="2615"/>
    </location>
</feature>
<feature type="compositionally biased region" description="Polar residues" evidence="8">
    <location>
        <begin position="136"/>
        <end position="155"/>
    </location>
</feature>
<name>A0A9J7K4Q4_CRIGR</name>
<feature type="compositionally biased region" description="Polar residues" evidence="8">
    <location>
        <begin position="2316"/>
        <end position="2326"/>
    </location>
</feature>
<evidence type="ECO:0000256" key="5">
    <source>
        <dbReference type="ARBA" id="ARBA00023054"/>
    </source>
</evidence>
<feature type="compositionally biased region" description="Basic and acidic residues" evidence="8">
    <location>
        <begin position="349"/>
        <end position="358"/>
    </location>
</feature>
<feature type="region of interest" description="Disordered" evidence="8">
    <location>
        <begin position="291"/>
        <end position="446"/>
    </location>
</feature>
<feature type="region of interest" description="Disordered" evidence="8">
    <location>
        <begin position="2345"/>
        <end position="2364"/>
    </location>
</feature>
<dbReference type="GO" id="GO:0007052">
    <property type="term" value="P:mitotic spindle organization"/>
    <property type="evidence" value="ECO:0007669"/>
    <property type="project" value="InterPro"/>
</dbReference>
<dbReference type="GO" id="GO:0032886">
    <property type="term" value="P:regulation of microtubule-based process"/>
    <property type="evidence" value="ECO:0007669"/>
    <property type="project" value="UniProtKB-ARBA"/>
</dbReference>
<comment type="similarity">
    <text evidence="2">Belongs to the TACC family.</text>
</comment>
<feature type="compositionally biased region" description="Basic and acidic residues" evidence="8">
    <location>
        <begin position="1915"/>
        <end position="1925"/>
    </location>
</feature>
<feature type="region of interest" description="Disordered" evidence="8">
    <location>
        <begin position="1326"/>
        <end position="1351"/>
    </location>
</feature>
<reference evidence="11" key="3">
    <citation type="submission" date="2025-08" db="UniProtKB">
        <authorList>
            <consortium name="RefSeq"/>
        </authorList>
    </citation>
    <scope>IDENTIFICATION</scope>
    <source>
        <strain evidence="11">17A/GY</strain>
        <tissue evidence="11">Liver</tissue>
    </source>
</reference>
<dbReference type="GO" id="GO:0005737">
    <property type="term" value="C:cytoplasm"/>
    <property type="evidence" value="ECO:0007669"/>
    <property type="project" value="TreeGrafter"/>
</dbReference>
<dbReference type="InterPro" id="IPR007707">
    <property type="entry name" value="TACC_C"/>
</dbReference>
<dbReference type="RefSeq" id="XP_035297503.1">
    <property type="nucleotide sequence ID" value="XM_035441612.1"/>
</dbReference>
<dbReference type="GO" id="GO:0019904">
    <property type="term" value="F:protein domain specific binding"/>
    <property type="evidence" value="ECO:0007669"/>
    <property type="project" value="UniProtKB-ARBA"/>
</dbReference>
<dbReference type="PANTHER" id="PTHR13924:SF11">
    <property type="entry name" value="TRANSFORMING ACIDIC COILED-COIL-CONTAINING PROTEIN 2"/>
    <property type="match status" value="1"/>
</dbReference>
<dbReference type="GO" id="GO:0022027">
    <property type="term" value="P:interkinetic nuclear migration"/>
    <property type="evidence" value="ECO:0007669"/>
    <property type="project" value="UniProtKB-ARBA"/>
</dbReference>
<sequence>MVATAPSGEENEELKKEGQNSSSSCTGQLPEISLVPPRESRTEQLCGEGDWPGGFESQEKEDVNDYLPPESATKAPAATQLAMESSDVLEESPPKLEAMVPQDPGLKSSDKEGSRVEVLPTYSAKNLEFLGGGHPSKSNSGTKPGAGTNTGSQEHCQQKVEMHLPQAELPLAPLGFVTAPGDSDSWKETQQDTSNFQSQPQTGPSGTEPQQVVCVASGSQPDRSLLGSAEAPPFARTKETHTASSPTVHPAAWNSVTSEEASLANESGCEAKMPVSADLATGQVDMGVVGLKPASDLGRTQQQPEGSLQGVPAPFLQGQNDTVLEGLLPPTLSHGVSNESSRQSVGPTDGRKAPKNTENRVVVVKKSRSPGNNPQRQQEATRALDETQSVNGEEERSQAFHSKFHLESDKDDSKPHSGSPKSDSAQPPRQAVADHEDGLHTGSAEAVGRVVAESHISDACTSLHKLSEEGPILSSVSDGTGEHFPLQEAIWESSESQTKSPSMLQDRGELGTTESLPALDSEKSDFLSAPAVEEVSRAGEVENILEIKKSHSPLQRPYSCDGEGLLVCPGQPCGLEKVEPGQEVHTDVLPFSSGRSSTMGHGLVMLSLEQDCQEKLSCPENSLSPPSENPLQPSQLDPGASTFAILHEKAQSSTNGQGPCPSGPGLKKQGANPSPILVPMEGEPWVGVSLPTPRGKEQASELPPQGSPCSTPNSSPRDTDLGKAPSEESDPSTSLGQTLPALGVNEQEGTGGGSQPSEILHPAENTSLTGNLDGKDSCCIRQGLSKSQQELADALKAGSQREEACCGDSGVSEAGDIPPLPQGLGKTEGASRDIVEAPPCPPDSVALLDTAHCSPAPVPTSPRVTPTRGALESEACDESQEESCPQLEMEQPATLGAEAQGPLGSFPSAEEQDGGSAEVNVDTSQGDPGMQQASEGPQAALHGGFFQAEQCLMSGKEAYTSTLTELCQLEQLEPSCRDALLPAGESDRIPGSTKDILAPGTVSDPPRLLPAGPPKETLPDAPYLHINSTAREVAGDGSMSTVSSEGPRAPHESPCPIKELPPVLENDTPGKVSDVSFTTLLQPGTSGGKISAAGAGSGRPQAGTTEGPVNLMPYLDRMTYLDKNEQMTREMHGVAAPETNARPSEVAASPVSGDAAGETGGSRKRTVELTPDLKAGVSGSEGASSKQTSIITGLPDFREHITKIFEQSVLGALVANRPQSISGEKAGASRNFLVEGPGISLNPEKLLDGAQGVAAAYLPVLPAGLQVEKKQELIVEAEISHLVPQDPAPEKLVGLAKTALEENLPGASIVAEVTCDPLMVASERLEGTGEPDQGAQARSQQGKSRQESALGLPSSLAVEMVPAERAPRFPVVPHSHTEEPSRKEHLETLASNSQHRGDGTWDLAHTKGSSNLPGPTCAPEGSSHESLLTVPESNSDPQISATLGGGRRPEVAVSPAEMQNVLGYQDTPEPLAGEVLATPLGPSKMVRATEAAAGDITPSTAEMCACVSGDLLETGTTRMLPAVAGDSALPGSYQDPGCSNRAETMEDTATLQGDSQAGYHQAKEQLGPQLPAPAGCGKTSVSSAPEPDGSKVMKLHLLAPEELHTDSPSTALLPQQGCNSQRAGRAAAVQSLLKVSVAKHPEGGQKTRLECGSSAPRTDDVIQLAAPADLGHPPLADSSGHGDNASSDSTHLTVQRSSDSEEAFETPESTTPVKAPPAPPPPPPEVTPEPEVSTPAAPEEPGCSSEPVVVPDGPHSDSVEGSPFRPSHSSSAVFDEDKPIASSGTYNLDFDSIELVDNFQSLEPCSADYKGQECKVSTRRKSTESVPPSKSTLSRSLSLQASDFDGASCPGSPEAGALATDACGTGSNSASSTLKRTKKTRPPSLKKKQATKKATETPTVKETQQEPGEESPVPSEEHLAPETKTESSTPEGAGCTSSEETPLEPTPVPTATSPLTLESAEDISPLVSGGGRVQNSPPVGRKSVPLTTAPEAVEVTLPSDSGGQEDLPAKGLSVRLEFDYSEDKGSWDTQQENAPPTKKIGKKPVAKMPLRRPKMKKTPEKLDNTPASPPRSPTEPNDIPIAKGTYTFDIDKWDDPNFNPFSSTSKMQESPKLPQQSYNFDPDACEESLDPFKTSSKTPSSPSKSPASFEIPASTVEVDGDGLNKPAKKKKTPLKTDTFRVKKSPKRSPLSDPPSQDPTPAATPEAPPAISTVVHATDEEKLAVTSQKWTCMTVDLDADKQDFPQPSDLSNFVNETKFNSPSEELDYRNSYEIEYMEKLGSSLPQDDDTPKKQALYLMFDTSQESPVKSPPVRMSDSPTPCSGSSFEETEALVNAAAKLQHPVTRGLGSNQEPLLQVPEKSSQKDLEAMALGTPTEAIEIREAAHPPDVSISKTALYSRIGPTEVEKPPGLLFQQPDLDSALQVARAEVISKEREVSEWRDKYEESRREVMEMRKIVAEYEKTIAQMIEDEQREKSVSHQTVQQLVLEKEQALADLNSVEKSLADLFRRYEKMKEVLEGFRKNEEVLKKCAQEYLSRVKKEEQRYQALKVHAEEKLDRANAEIAQVRGKAQQEQAAYQASLRKEQLRVDALERTLEQKNKEIEELTKICDELIAKMGKS</sequence>
<dbReference type="KEGG" id="cge:100754572"/>
<dbReference type="OrthoDB" id="10255048at2759"/>
<feature type="compositionally biased region" description="Polar residues" evidence="8">
    <location>
        <begin position="1684"/>
        <end position="1697"/>
    </location>
</feature>
<feature type="region of interest" description="Disordered" evidence="8">
    <location>
        <begin position="2242"/>
        <end position="2265"/>
    </location>
</feature>
<evidence type="ECO:0000313" key="11">
    <source>
        <dbReference type="RefSeq" id="XP_035297503.1"/>
    </source>
</evidence>
<evidence type="ECO:0000256" key="6">
    <source>
        <dbReference type="ARBA" id="ARBA00023212"/>
    </source>
</evidence>
<feature type="region of interest" description="Disordered" evidence="8">
    <location>
        <begin position="492"/>
        <end position="523"/>
    </location>
</feature>
<dbReference type="GeneID" id="100754572"/>
<feature type="compositionally biased region" description="Low complexity" evidence="8">
    <location>
        <begin position="616"/>
        <end position="636"/>
    </location>
</feature>
<feature type="compositionally biased region" description="Basic residues" evidence="8">
    <location>
        <begin position="1875"/>
        <end position="1891"/>
    </location>
</feature>
<dbReference type="Proteomes" id="UP001108280">
    <property type="component" value="Chromosome 3"/>
</dbReference>
<keyword evidence="5 7" id="KW-0175">Coiled coil</keyword>
<feature type="region of interest" description="Disordered" evidence="8">
    <location>
        <begin position="1809"/>
        <end position="2210"/>
    </location>
</feature>
<evidence type="ECO:0000256" key="2">
    <source>
        <dbReference type="ARBA" id="ARBA00009423"/>
    </source>
</evidence>
<feature type="compositionally biased region" description="Basic residues" evidence="8">
    <location>
        <begin position="2039"/>
        <end position="2056"/>
    </location>
</feature>
<feature type="compositionally biased region" description="Polar residues" evidence="8">
    <location>
        <begin position="369"/>
        <end position="391"/>
    </location>
</feature>
<accession>A0A9J7K4Q4</accession>